<accession>A3DJS8</accession>
<reference evidence="1 2" key="2">
    <citation type="journal article" date="2013" name="Biotechnol. Biofuels">
        <title>Global transcriptome analysis of Clostridium thermocellum ATCC 27405 during growth on dilute acid pretreated Populus and switchgrass.</title>
        <authorList>
            <person name="Wilson C.M."/>
            <person name="Rodriguez M.Jr."/>
            <person name="Johnson C.M."/>
            <person name="Martin S.L."/>
            <person name="Chu T.M."/>
            <person name="Wolfinger R.D."/>
            <person name="Hauser L.J."/>
            <person name="Land M.L."/>
            <person name="Klingeman D.M."/>
            <person name="Syed M.H."/>
            <person name="Ragauskas A.J."/>
            <person name="Tschaplinski T.J."/>
            <person name="Mielenz J.R."/>
            <person name="Brown S.D."/>
        </authorList>
    </citation>
    <scope>NUCLEOTIDE SEQUENCE [LARGE SCALE GENOMIC DNA]</scope>
    <source>
        <strain evidence="2">ATCC 27405 / DSM 1237 / JCM 9322 / NBRC 103400 / NCIMB 10682 / NRRL B-4536 / VPI 7372</strain>
    </source>
</reference>
<proteinExistence type="predicted"/>
<reference evidence="2" key="1">
    <citation type="submission" date="2007-02" db="EMBL/GenBank/DDBJ databases">
        <title>Complete sequence of Clostridium thermocellum ATCC 27405.</title>
        <authorList>
            <consortium name="US DOE Joint Genome Institute"/>
            <person name="Copeland A."/>
            <person name="Lucas S."/>
            <person name="Lapidus A."/>
            <person name="Barry K."/>
            <person name="Detter J.C."/>
            <person name="Glavina del Rio T."/>
            <person name="Hammon N."/>
            <person name="Israni S."/>
            <person name="Dalin E."/>
            <person name="Tice H."/>
            <person name="Pitluck S."/>
            <person name="Chertkov O."/>
            <person name="Brettin T."/>
            <person name="Bruce D."/>
            <person name="Han C."/>
            <person name="Tapia R."/>
            <person name="Gilna P."/>
            <person name="Schmutz J."/>
            <person name="Larimer F."/>
            <person name="Land M."/>
            <person name="Hauser L."/>
            <person name="Kyrpides N."/>
            <person name="Mikhailova N."/>
            <person name="Wu J.H.D."/>
            <person name="Newcomb M."/>
            <person name="Richardson P."/>
        </authorList>
    </citation>
    <scope>NUCLEOTIDE SEQUENCE [LARGE SCALE GENOMIC DNA]</scope>
    <source>
        <strain evidence="2">ATCC 27405 / DSM 1237 / JCM 9322 / NBRC 103400 / NCIMB 10682 / NRRL B-4536 / VPI 7372</strain>
    </source>
</reference>
<protein>
    <submittedName>
        <fullName evidence="1">Uncharacterized protein</fullName>
    </submittedName>
</protein>
<evidence type="ECO:0000313" key="2">
    <source>
        <dbReference type="Proteomes" id="UP000002145"/>
    </source>
</evidence>
<evidence type="ECO:0000313" key="1">
    <source>
        <dbReference type="EMBL" id="ABN54207.1"/>
    </source>
</evidence>
<dbReference type="EMBL" id="CP000568">
    <property type="protein sequence ID" value="ABN54207.1"/>
    <property type="molecule type" value="Genomic_DNA"/>
</dbReference>
<dbReference type="KEGG" id="cth:Cthe_3011"/>
<gene>
    <name evidence="1" type="ordered locus">Cthe_3011</name>
</gene>
<sequence>MTISTFNKHTIYKIQDLNLHDAEIAKITCDYNMHRIEIPVKLCRDNNSYKEAVIIFEDVQYADISFYEPWGAGIYINEVNVNDGTDIINRLVEYQRNSESFCLSILLNSDDRINILTSKVIYSDIQK</sequence>
<dbReference type="HOGENOM" id="CLU_2194458_0_0_9"/>
<name>A3DJS8_ACET2</name>
<dbReference type="AlphaFoldDB" id="A3DJS8"/>
<organism evidence="1 2">
    <name type="scientific">Acetivibrio thermocellus (strain ATCC 27405 / DSM 1237 / JCM 9322 / NBRC 103400 / NCIMB 10682 / NRRL B-4536 / VPI 7372)</name>
    <name type="common">Clostridium thermocellum</name>
    <dbReference type="NCBI Taxonomy" id="203119"/>
    <lineage>
        <taxon>Bacteria</taxon>
        <taxon>Bacillati</taxon>
        <taxon>Bacillota</taxon>
        <taxon>Clostridia</taxon>
        <taxon>Eubacteriales</taxon>
        <taxon>Oscillospiraceae</taxon>
        <taxon>Acetivibrio</taxon>
    </lineage>
</organism>
<keyword evidence="2" id="KW-1185">Reference proteome</keyword>
<dbReference type="OrthoDB" id="2084485at2"/>
<dbReference type="Proteomes" id="UP000002145">
    <property type="component" value="Chromosome"/>
</dbReference>
<dbReference type="eggNOG" id="ENOG5033ZK1">
    <property type="taxonomic scope" value="Bacteria"/>
</dbReference>